<dbReference type="PANTHER" id="PTHR24320:SF281">
    <property type="entry name" value="SHORT CHAIN DEHYDROGENASE_REDUCTASE FAMILY PROTEIN (AFU_ORTHOLOGUE AFUA_5G14310)"/>
    <property type="match status" value="1"/>
</dbReference>
<evidence type="ECO:0008006" key="5">
    <source>
        <dbReference type="Google" id="ProtNLM"/>
    </source>
</evidence>
<dbReference type="InterPro" id="IPR036291">
    <property type="entry name" value="NAD(P)-bd_dom_sf"/>
</dbReference>
<organism evidence="3 4">
    <name type="scientific">Moniliophthora roreri</name>
    <name type="common">Frosty pod rot fungus</name>
    <name type="synonym">Monilia roreri</name>
    <dbReference type="NCBI Taxonomy" id="221103"/>
    <lineage>
        <taxon>Eukaryota</taxon>
        <taxon>Fungi</taxon>
        <taxon>Dikarya</taxon>
        <taxon>Basidiomycota</taxon>
        <taxon>Agaricomycotina</taxon>
        <taxon>Agaricomycetes</taxon>
        <taxon>Agaricomycetidae</taxon>
        <taxon>Agaricales</taxon>
        <taxon>Marasmiineae</taxon>
        <taxon>Marasmiaceae</taxon>
        <taxon>Moniliophthora</taxon>
    </lineage>
</organism>
<keyword evidence="2" id="KW-0560">Oxidoreductase</keyword>
<dbReference type="GO" id="GO:0016491">
    <property type="term" value="F:oxidoreductase activity"/>
    <property type="evidence" value="ECO:0007669"/>
    <property type="project" value="UniProtKB-KW"/>
</dbReference>
<evidence type="ECO:0000313" key="4">
    <source>
        <dbReference type="Proteomes" id="UP000054988"/>
    </source>
</evidence>
<evidence type="ECO:0000256" key="2">
    <source>
        <dbReference type="ARBA" id="ARBA00023002"/>
    </source>
</evidence>
<comment type="similarity">
    <text evidence="1">Belongs to the short-chain dehydrogenases/reductases (SDR) family.</text>
</comment>
<comment type="caution">
    <text evidence="3">The sequence shown here is derived from an EMBL/GenBank/DDBJ whole genome shotgun (WGS) entry which is preliminary data.</text>
</comment>
<proteinExistence type="inferred from homology"/>
<evidence type="ECO:0000256" key="1">
    <source>
        <dbReference type="ARBA" id="ARBA00006484"/>
    </source>
</evidence>
<dbReference type="AlphaFoldDB" id="A0A0W0F7U1"/>
<dbReference type="SUPFAM" id="SSF51735">
    <property type="entry name" value="NAD(P)-binding Rossmann-fold domains"/>
    <property type="match status" value="1"/>
</dbReference>
<name>A0A0W0F7U1_MONRR</name>
<protein>
    <recommendedName>
        <fullName evidence="5">NAD(P)-binding protein</fullName>
    </recommendedName>
</protein>
<sequence>MSPESKNHFSQDQLKNLQGRTALVTGATNGIGYEVAKALAAAQAKVILLSRKEENGEEAIQEIKKLHPTADVHFISCDLGNLKQVREVADRLSRSEERLDYLVADAGIGVNKYDVTEDDIERHFCSLPNYTVQPLRLRNLQINEGGKKLSANELYSRSKLANILFVKYGLVQRVIEPNGDRIIALATHPGGVHTGQQDQFKEAYGKKGSLSTLWAAMSDSVPKKGYQGVYFTNPEELGKESEQACNEELGANLWKLSEDMIKEKLGPDGFLPWNASDSS</sequence>
<dbReference type="Proteomes" id="UP000054988">
    <property type="component" value="Unassembled WGS sequence"/>
</dbReference>
<dbReference type="PANTHER" id="PTHR24320">
    <property type="entry name" value="RETINOL DEHYDROGENASE"/>
    <property type="match status" value="1"/>
</dbReference>
<dbReference type="PRINTS" id="PR00081">
    <property type="entry name" value="GDHRDH"/>
</dbReference>
<dbReference type="Pfam" id="PF00106">
    <property type="entry name" value="adh_short"/>
    <property type="match status" value="1"/>
</dbReference>
<reference evidence="3 4" key="1">
    <citation type="submission" date="2015-12" db="EMBL/GenBank/DDBJ databases">
        <title>Draft genome sequence of Moniliophthora roreri, the causal agent of frosty pod rot of cacao.</title>
        <authorList>
            <person name="Aime M.C."/>
            <person name="Diaz-Valderrama J.R."/>
            <person name="Kijpornyongpan T."/>
            <person name="Phillips-Mora W."/>
        </authorList>
    </citation>
    <scope>NUCLEOTIDE SEQUENCE [LARGE SCALE GENOMIC DNA]</scope>
    <source>
        <strain evidence="3 4">MCA 2952</strain>
    </source>
</reference>
<gene>
    <name evidence="3" type="ORF">WG66_15158</name>
</gene>
<dbReference type="EMBL" id="LATX01002242">
    <property type="protein sequence ID" value="KTB32308.1"/>
    <property type="molecule type" value="Genomic_DNA"/>
</dbReference>
<evidence type="ECO:0000313" key="3">
    <source>
        <dbReference type="EMBL" id="KTB32308.1"/>
    </source>
</evidence>
<dbReference type="InterPro" id="IPR002347">
    <property type="entry name" value="SDR_fam"/>
</dbReference>
<accession>A0A0W0F7U1</accession>
<dbReference type="Gene3D" id="3.40.50.720">
    <property type="entry name" value="NAD(P)-binding Rossmann-like Domain"/>
    <property type="match status" value="2"/>
</dbReference>